<dbReference type="PIRSF" id="PIRSF037489">
    <property type="entry name" value="UCP037489_NIF3_YqfO"/>
    <property type="match status" value="1"/>
</dbReference>
<name>A0ABS8PJP3_9BACT</name>
<evidence type="ECO:0000313" key="5">
    <source>
        <dbReference type="Proteomes" id="UP001199816"/>
    </source>
</evidence>
<protein>
    <recommendedName>
        <fullName evidence="3">GTP cyclohydrolase 1 type 2 homolog</fullName>
    </recommendedName>
</protein>
<evidence type="ECO:0000256" key="3">
    <source>
        <dbReference type="PIRNR" id="PIRNR037489"/>
    </source>
</evidence>
<dbReference type="EMBL" id="JAJNEC010000001">
    <property type="protein sequence ID" value="MCD2421284.1"/>
    <property type="molecule type" value="Genomic_DNA"/>
</dbReference>
<gene>
    <name evidence="4" type="ORF">LQ567_00815</name>
</gene>
<dbReference type="Pfam" id="PF01784">
    <property type="entry name" value="DUF34_NIF3"/>
    <property type="match status" value="1"/>
</dbReference>
<dbReference type="PANTHER" id="PTHR13799">
    <property type="entry name" value="NGG1 INTERACTING FACTOR 3"/>
    <property type="match status" value="1"/>
</dbReference>
<proteinExistence type="inferred from homology"/>
<dbReference type="SUPFAM" id="SSF102705">
    <property type="entry name" value="NIF3 (NGG1p interacting factor 3)-like"/>
    <property type="match status" value="1"/>
</dbReference>
<dbReference type="Gene3D" id="3.30.70.120">
    <property type="match status" value="1"/>
</dbReference>
<dbReference type="Gene3D" id="3.40.1390.30">
    <property type="entry name" value="NIF3 (NGG1p interacting factor 3)-like"/>
    <property type="match status" value="1"/>
</dbReference>
<evidence type="ECO:0000256" key="1">
    <source>
        <dbReference type="ARBA" id="ARBA00006964"/>
    </source>
</evidence>
<dbReference type="InterPro" id="IPR036069">
    <property type="entry name" value="DUF34/NIF3_sf"/>
</dbReference>
<keyword evidence="2 3" id="KW-0479">Metal-binding</keyword>
<comment type="caution">
    <text evidence="4">The sequence shown here is derived from an EMBL/GenBank/DDBJ whole genome shotgun (WGS) entry which is preliminary data.</text>
</comment>
<keyword evidence="5" id="KW-1185">Reference proteome</keyword>
<organism evidence="4 5">
    <name type="scientific">Niabella pedocola</name>
    <dbReference type="NCBI Taxonomy" id="1752077"/>
    <lineage>
        <taxon>Bacteria</taxon>
        <taxon>Pseudomonadati</taxon>
        <taxon>Bacteroidota</taxon>
        <taxon>Chitinophagia</taxon>
        <taxon>Chitinophagales</taxon>
        <taxon>Chitinophagaceae</taxon>
        <taxon>Niabella</taxon>
    </lineage>
</organism>
<reference evidence="4 5" key="1">
    <citation type="submission" date="2021-11" db="EMBL/GenBank/DDBJ databases">
        <title>Genomic of Niabella pedocola.</title>
        <authorList>
            <person name="Wu T."/>
        </authorList>
    </citation>
    <scope>NUCLEOTIDE SEQUENCE [LARGE SCALE GENOMIC DNA]</scope>
    <source>
        <strain evidence="4 5">JCM 31011</strain>
    </source>
</reference>
<dbReference type="InterPro" id="IPR017221">
    <property type="entry name" value="DUF34/NIF3_bac"/>
</dbReference>
<evidence type="ECO:0000256" key="2">
    <source>
        <dbReference type="ARBA" id="ARBA00022723"/>
    </source>
</evidence>
<dbReference type="RefSeq" id="WP_231002165.1">
    <property type="nucleotide sequence ID" value="NZ_JAJNEC010000001.1"/>
</dbReference>
<dbReference type="InterPro" id="IPR002678">
    <property type="entry name" value="DUF34/NIF3"/>
</dbReference>
<dbReference type="InterPro" id="IPR015867">
    <property type="entry name" value="N-reg_PII/ATP_PRibTrfase_C"/>
</dbReference>
<dbReference type="PANTHER" id="PTHR13799:SF14">
    <property type="entry name" value="GTP CYCLOHYDROLASE 1 TYPE 2 HOMOLOG"/>
    <property type="match status" value="1"/>
</dbReference>
<comment type="similarity">
    <text evidence="1 3">Belongs to the GTP cyclohydrolase I type 2/NIF3 family.</text>
</comment>
<dbReference type="Proteomes" id="UP001199816">
    <property type="component" value="Unassembled WGS sequence"/>
</dbReference>
<evidence type="ECO:0000313" key="4">
    <source>
        <dbReference type="EMBL" id="MCD2421284.1"/>
    </source>
</evidence>
<dbReference type="NCBIfam" id="TIGR00486">
    <property type="entry name" value="YbgI_SA1388"/>
    <property type="match status" value="1"/>
</dbReference>
<sequence>MTIGSIIKILEHIAPPALQESYDNAGLLTGRPDWQCTGILCCLDAVETVVEEAIEKNCNLVVAHHPIVFSGLKKINGNNYVERTLIKSIKQDIAIYAIHTNLDNVLQGVNGKIAEKLGLTNLQILAPKERQLEKLYFFVPPEYAEKVRSAIFAAGGGEIGNYRECSFSATGKGTFLPGDDAQPFTGEIGVRHEAEELKMEILYPFYLRNKIITALRESHPYEEVAYETITLNNLHQGVGSGITGEFQETLDETDFLRKLKEVFHLPMVRHTTLLGKKVKKVSICGGAGSFLTKAAINSGSDAYISADIKYHEFFDADGKILLADIGHYESEQFTIELLQHVLQEKIPNFAVLKTAINTNPVHYL</sequence>
<accession>A0ABS8PJP3</accession>